<feature type="region of interest" description="Disordered" evidence="1">
    <location>
        <begin position="405"/>
        <end position="425"/>
    </location>
</feature>
<evidence type="ECO:0000256" key="1">
    <source>
        <dbReference type="SAM" id="MobiDB-lite"/>
    </source>
</evidence>
<protein>
    <submittedName>
        <fullName evidence="3">GNAT family N-acetyltransferase</fullName>
    </submittedName>
</protein>
<gene>
    <name evidence="3" type="ORF">ENS64_14315</name>
</gene>
<dbReference type="InterPro" id="IPR038740">
    <property type="entry name" value="BioF2-like_GNAT_dom"/>
</dbReference>
<reference evidence="3" key="1">
    <citation type="journal article" date="2020" name="mSystems">
        <title>Genome- and Community-Level Interaction Insights into Carbon Utilization and Element Cycling Functions of Hydrothermarchaeota in Hydrothermal Sediment.</title>
        <authorList>
            <person name="Zhou Z."/>
            <person name="Liu Y."/>
            <person name="Xu W."/>
            <person name="Pan J."/>
            <person name="Luo Z.H."/>
            <person name="Li M."/>
        </authorList>
    </citation>
    <scope>NUCLEOTIDE SEQUENCE [LARGE SCALE GENOMIC DNA]</scope>
    <source>
        <strain evidence="3">SpSt-508</strain>
    </source>
</reference>
<organism evidence="3">
    <name type="scientific">Schlesneria paludicola</name>
    <dbReference type="NCBI Taxonomy" id="360056"/>
    <lineage>
        <taxon>Bacteria</taxon>
        <taxon>Pseudomonadati</taxon>
        <taxon>Planctomycetota</taxon>
        <taxon>Planctomycetia</taxon>
        <taxon>Planctomycetales</taxon>
        <taxon>Planctomycetaceae</taxon>
        <taxon>Schlesneria</taxon>
    </lineage>
</organism>
<name>A0A7C4LMR9_9PLAN</name>
<evidence type="ECO:0000313" key="3">
    <source>
        <dbReference type="EMBL" id="HGT40416.1"/>
    </source>
</evidence>
<proteinExistence type="predicted"/>
<comment type="caution">
    <text evidence="3">The sequence shown here is derived from an EMBL/GenBank/DDBJ whole genome shotgun (WGS) entry which is preliminary data.</text>
</comment>
<dbReference type="GO" id="GO:0016740">
    <property type="term" value="F:transferase activity"/>
    <property type="evidence" value="ECO:0007669"/>
    <property type="project" value="UniProtKB-KW"/>
</dbReference>
<evidence type="ECO:0000259" key="2">
    <source>
        <dbReference type="Pfam" id="PF13480"/>
    </source>
</evidence>
<feature type="domain" description="BioF2-like acetyltransferase" evidence="2">
    <location>
        <begin position="205"/>
        <end position="347"/>
    </location>
</feature>
<dbReference type="AlphaFoldDB" id="A0A7C4LMR9"/>
<dbReference type="InterPro" id="IPR016181">
    <property type="entry name" value="Acyl_CoA_acyltransferase"/>
</dbReference>
<dbReference type="Gene3D" id="3.40.630.30">
    <property type="match status" value="1"/>
</dbReference>
<keyword evidence="3" id="KW-0808">Transferase</keyword>
<sequence length="425" mass="48215">MRTENAMPITRAQPPCPRTSEDALHVAVEPIDTAGDGRLTRRYWDWRALYDSDPAAYAFQHPDVVLAELRHCRATFPSPALLIAEQHGRVVGLGALVPKVVATARLGGVGLSWTWQGLRLAGNRWLLRDANRAAEAALTQAALNYVRDSGARFLLLEDLEVDTPFAETVRTIGREWLTWHHAGIQRRWRIQLPRTRTDYWERFSKKTLSTMRRKLKKFGSTRLERITDIAQVPHFLEVAHAVSLQTWQTRQFGLRIRNDSAELEVYSQLAQHGLLRSYLWYSNEQPVAFLVGIQDKTCFHYEEVGYATPFARFSPGQMLLVQVLDDLFAHQRPEWFDFGGGDADYKQFFATHESRSGTVWLLPPTAVNRLAVGHLSSCRLARQAARCAIRLAGWAQRARHWVRYSGTPTGRSSPRSASDAADDGD</sequence>
<dbReference type="SUPFAM" id="SSF55729">
    <property type="entry name" value="Acyl-CoA N-acyltransferases (Nat)"/>
    <property type="match status" value="1"/>
</dbReference>
<accession>A0A7C4LMR9</accession>
<feature type="compositionally biased region" description="Low complexity" evidence="1">
    <location>
        <begin position="410"/>
        <end position="419"/>
    </location>
</feature>
<dbReference type="EMBL" id="DSVQ01000016">
    <property type="protein sequence ID" value="HGT40416.1"/>
    <property type="molecule type" value="Genomic_DNA"/>
</dbReference>
<dbReference type="Pfam" id="PF13480">
    <property type="entry name" value="Acetyltransf_6"/>
    <property type="match status" value="1"/>
</dbReference>